<dbReference type="EMBL" id="WSEM01000016">
    <property type="protein sequence ID" value="MVQ36189.1"/>
    <property type="molecule type" value="Genomic_DNA"/>
</dbReference>
<accession>A0ABW9U7Y3</accession>
<dbReference type="SUPFAM" id="SSF53756">
    <property type="entry name" value="UDP-Glycosyltransferase/glycogen phosphorylase"/>
    <property type="match status" value="1"/>
</dbReference>
<dbReference type="Proteomes" id="UP000467637">
    <property type="component" value="Unassembled WGS sequence"/>
</dbReference>
<evidence type="ECO:0000313" key="2">
    <source>
        <dbReference type="Proteomes" id="UP000467637"/>
    </source>
</evidence>
<evidence type="ECO:0000313" key="1">
    <source>
        <dbReference type="EMBL" id="MVQ36189.1"/>
    </source>
</evidence>
<dbReference type="PANTHER" id="PTHR48050:SF13">
    <property type="entry name" value="STEROL 3-BETA-GLUCOSYLTRANSFERASE UGT80A2"/>
    <property type="match status" value="1"/>
</dbReference>
<dbReference type="Pfam" id="PF00201">
    <property type="entry name" value="UDPGT"/>
    <property type="match status" value="1"/>
</dbReference>
<comment type="caution">
    <text evidence="1">The sequence shown here is derived from an EMBL/GenBank/DDBJ whole genome shotgun (WGS) entry which is preliminary data.</text>
</comment>
<dbReference type="PANTHER" id="PTHR48050">
    <property type="entry name" value="STEROL 3-BETA-GLUCOSYLTRANSFERASE"/>
    <property type="match status" value="1"/>
</dbReference>
<dbReference type="CDD" id="cd03784">
    <property type="entry name" value="GT1_Gtf-like"/>
    <property type="match status" value="1"/>
</dbReference>
<sequence>MDRRKTMSKFLFAAMPIQGHISPGLPIAKRLVELGHEVMWYSTSKYRGKIEATGALFKKVQSAKDLDDSRYEEWFPERSKFQGVNQMKFDLKHIFFGEMPAYAADLTRILKDFPADVVVMDGAFTGMLPLKLTGQAPKIAAYGVFPMTLSSRDTAPFGLGISPSTSALGRMRNKLLNGLVENIMFADVQKHANKLLSLINVPKLPYFALTAPAMASDLFLQGTSPSFEYPRSDLPSHVKFVGPYLPAKQTEFTPPSWWDEMKNRTVVYVTQGTIANEDFRKLLIPTIQALAGEDVLVVATTGGRPLKNVDIPLPDNVRLESFIPHHELLPHVDAIVTNGGYGGVQQAIYYGLPIVSAGKTEDKPEVCARVEWSGVGINLKTDRPSKENILHAVKQVLNQPQYKKNVMRLSREFQSMDAIENTMKELSKLAISKS</sequence>
<keyword evidence="2" id="KW-1185">Reference proteome</keyword>
<reference evidence="1 2" key="1">
    <citation type="submission" date="2019-12" db="EMBL/GenBank/DDBJ databases">
        <authorList>
            <person name="Huq M.A."/>
        </authorList>
    </citation>
    <scope>NUCLEOTIDE SEQUENCE [LARGE SCALE GENOMIC DNA]</scope>
    <source>
        <strain evidence="1 2">MAH-34</strain>
    </source>
</reference>
<gene>
    <name evidence="1" type="ORF">GON05_16345</name>
</gene>
<protein>
    <submittedName>
        <fullName evidence="1">Glycosyltransferase</fullName>
    </submittedName>
</protein>
<proteinExistence type="predicted"/>
<dbReference type="Gene3D" id="3.40.50.2000">
    <property type="entry name" value="Glycogen Phosphorylase B"/>
    <property type="match status" value="2"/>
</dbReference>
<organism evidence="1 2">
    <name type="scientific">Paenibacillus anseongense</name>
    <dbReference type="NCBI Taxonomy" id="2682845"/>
    <lineage>
        <taxon>Bacteria</taxon>
        <taxon>Bacillati</taxon>
        <taxon>Bacillota</taxon>
        <taxon>Bacilli</taxon>
        <taxon>Bacillales</taxon>
        <taxon>Paenibacillaceae</taxon>
        <taxon>Paenibacillus</taxon>
    </lineage>
</organism>
<name>A0ABW9U7Y3_9BACL</name>
<dbReference type="InterPro" id="IPR002213">
    <property type="entry name" value="UDP_glucos_trans"/>
</dbReference>
<dbReference type="InterPro" id="IPR050426">
    <property type="entry name" value="Glycosyltransferase_28"/>
</dbReference>